<comment type="caution">
    <text evidence="9">The sequence shown here is derived from an EMBL/GenBank/DDBJ whole genome shotgun (WGS) entry which is preliminary data.</text>
</comment>
<dbReference type="InterPro" id="IPR000515">
    <property type="entry name" value="MetI-like"/>
</dbReference>
<dbReference type="PANTHER" id="PTHR43163:SF6">
    <property type="entry name" value="DIPEPTIDE TRANSPORT SYSTEM PERMEASE PROTEIN DPPB-RELATED"/>
    <property type="match status" value="1"/>
</dbReference>
<comment type="similarity">
    <text evidence="7">Belongs to the binding-protein-dependent transport system permease family.</text>
</comment>
<feature type="transmembrane region" description="Helical" evidence="7">
    <location>
        <begin position="137"/>
        <end position="160"/>
    </location>
</feature>
<keyword evidence="6 7" id="KW-0472">Membrane</keyword>
<feature type="transmembrane region" description="Helical" evidence="7">
    <location>
        <begin position="106"/>
        <end position="131"/>
    </location>
</feature>
<dbReference type="EMBL" id="DRUB01000090">
    <property type="protein sequence ID" value="HHR96146.1"/>
    <property type="molecule type" value="Genomic_DNA"/>
</dbReference>
<feature type="transmembrane region" description="Helical" evidence="7">
    <location>
        <begin position="306"/>
        <end position="328"/>
    </location>
</feature>
<dbReference type="InterPro" id="IPR035906">
    <property type="entry name" value="MetI-like_sf"/>
</dbReference>
<dbReference type="CDD" id="cd06261">
    <property type="entry name" value="TM_PBP2"/>
    <property type="match status" value="1"/>
</dbReference>
<keyword evidence="5 7" id="KW-1133">Transmembrane helix</keyword>
<proteinExistence type="inferred from homology"/>
<dbReference type="InterPro" id="IPR045621">
    <property type="entry name" value="BPD_transp_1_N"/>
</dbReference>
<dbReference type="Pfam" id="PF19300">
    <property type="entry name" value="BPD_transp_1_N"/>
    <property type="match status" value="1"/>
</dbReference>
<dbReference type="PROSITE" id="PS50928">
    <property type="entry name" value="ABC_TM1"/>
    <property type="match status" value="1"/>
</dbReference>
<evidence type="ECO:0000313" key="10">
    <source>
        <dbReference type="EMBL" id="HHR96146.1"/>
    </source>
</evidence>
<dbReference type="PANTHER" id="PTHR43163">
    <property type="entry name" value="DIPEPTIDE TRANSPORT SYSTEM PERMEASE PROTEIN DPPB-RELATED"/>
    <property type="match status" value="1"/>
</dbReference>
<evidence type="ECO:0000256" key="5">
    <source>
        <dbReference type="ARBA" id="ARBA00022989"/>
    </source>
</evidence>
<reference evidence="9" key="1">
    <citation type="journal article" date="2020" name="mSystems">
        <title>Genome- and Community-Level Interaction Insights into Carbon Utilization and Element Cycling Functions of Hydrothermarchaeota in Hydrothermal Sediment.</title>
        <authorList>
            <person name="Zhou Z."/>
            <person name="Liu Y."/>
            <person name="Xu W."/>
            <person name="Pan J."/>
            <person name="Luo Z.H."/>
            <person name="Li M."/>
        </authorList>
    </citation>
    <scope>NUCLEOTIDE SEQUENCE [LARGE SCALE GENOMIC DNA]</scope>
    <source>
        <strain evidence="10">SpSt-1</strain>
        <strain evidence="9">SpSt-1121</strain>
    </source>
</reference>
<dbReference type="GO" id="GO:0005886">
    <property type="term" value="C:plasma membrane"/>
    <property type="evidence" value="ECO:0007669"/>
    <property type="project" value="UniProtKB-SubCell"/>
</dbReference>
<comment type="subcellular location">
    <subcellularLocation>
        <location evidence="1 7">Cell membrane</location>
        <topology evidence="1 7">Multi-pass membrane protein</topology>
    </subcellularLocation>
</comment>
<keyword evidence="3" id="KW-1003">Cell membrane</keyword>
<evidence type="ECO:0000313" key="9">
    <source>
        <dbReference type="EMBL" id="HHP82651.1"/>
    </source>
</evidence>
<dbReference type="EMBL" id="DRZI01000356">
    <property type="protein sequence ID" value="HHP82651.1"/>
    <property type="molecule type" value="Genomic_DNA"/>
</dbReference>
<accession>A0A7C5TJ75</accession>
<evidence type="ECO:0000259" key="8">
    <source>
        <dbReference type="PROSITE" id="PS50928"/>
    </source>
</evidence>
<protein>
    <submittedName>
        <fullName evidence="9">ABC transporter permease</fullName>
    </submittedName>
</protein>
<evidence type="ECO:0000256" key="6">
    <source>
        <dbReference type="ARBA" id="ARBA00023136"/>
    </source>
</evidence>
<evidence type="ECO:0000256" key="7">
    <source>
        <dbReference type="RuleBase" id="RU363032"/>
    </source>
</evidence>
<name>A0A7C5TJ75_9CREN</name>
<dbReference type="AlphaFoldDB" id="A0A7C5TJ75"/>
<feature type="transmembrane region" description="Helical" evidence="7">
    <location>
        <begin position="66"/>
        <end position="85"/>
    </location>
</feature>
<dbReference type="SUPFAM" id="SSF161098">
    <property type="entry name" value="MetI-like"/>
    <property type="match status" value="1"/>
</dbReference>
<dbReference type="Gene3D" id="1.10.3720.10">
    <property type="entry name" value="MetI-like"/>
    <property type="match status" value="1"/>
</dbReference>
<sequence length="338" mass="37953">MLTLNYIIRRLITAFAIVIGILILTYILIYLSPGNPAYTWAGRPRGPKAEEAIKMAENELGLNKPLYIQIYIHVNRFFSGNWGLSLRFKQPIIIVITRNLIASLELLIISFSIAVPIGIFLGVISALYRGYLIDKTLYLISSLFISFPRFWIAIIFSVILQSLGINIFGRIAPDYTLSINYVTGSYIIDSLINRRIDIFIDVLIRIIPPSLIVALYPTALTIRVIRFSLSEKLHEEYVKQAISFGLPRNKIVYKYALRGIIPAISQLQGITFAYSIIDAATVENIFNREGIGSAIVKAIPYSDYPLIIGLLAVTGILFIIINTVSDIIQVVSDPRVRI</sequence>
<feature type="transmembrane region" description="Helical" evidence="7">
    <location>
        <begin position="12"/>
        <end position="31"/>
    </location>
</feature>
<gene>
    <name evidence="10" type="ORF">ENL47_04895</name>
    <name evidence="9" type="ORF">ENM84_08340</name>
</gene>
<feature type="domain" description="ABC transmembrane type-1" evidence="8">
    <location>
        <begin position="100"/>
        <end position="329"/>
    </location>
</feature>
<organism evidence="9">
    <name type="scientific">Ignisphaera aggregans</name>
    <dbReference type="NCBI Taxonomy" id="334771"/>
    <lineage>
        <taxon>Archaea</taxon>
        <taxon>Thermoproteota</taxon>
        <taxon>Thermoprotei</taxon>
        <taxon>Desulfurococcales</taxon>
        <taxon>Desulfurococcaceae</taxon>
        <taxon>Ignisphaera</taxon>
    </lineage>
</organism>
<dbReference type="Pfam" id="PF00528">
    <property type="entry name" value="BPD_transp_1"/>
    <property type="match status" value="1"/>
</dbReference>
<evidence type="ECO:0000256" key="4">
    <source>
        <dbReference type="ARBA" id="ARBA00022692"/>
    </source>
</evidence>
<evidence type="ECO:0000256" key="2">
    <source>
        <dbReference type="ARBA" id="ARBA00022448"/>
    </source>
</evidence>
<evidence type="ECO:0000256" key="1">
    <source>
        <dbReference type="ARBA" id="ARBA00004651"/>
    </source>
</evidence>
<keyword evidence="2 7" id="KW-0813">Transport</keyword>
<evidence type="ECO:0000256" key="3">
    <source>
        <dbReference type="ARBA" id="ARBA00022475"/>
    </source>
</evidence>
<feature type="transmembrane region" description="Helical" evidence="7">
    <location>
        <begin position="202"/>
        <end position="225"/>
    </location>
</feature>
<keyword evidence="4 7" id="KW-0812">Transmembrane</keyword>
<dbReference type="GO" id="GO:0055085">
    <property type="term" value="P:transmembrane transport"/>
    <property type="evidence" value="ECO:0007669"/>
    <property type="project" value="InterPro"/>
</dbReference>